<comment type="caution">
    <text evidence="2">The sequence shown here is derived from an EMBL/GenBank/DDBJ whole genome shotgun (WGS) entry which is preliminary data.</text>
</comment>
<reference evidence="1" key="4">
    <citation type="submission" date="2023-08" db="EMBL/GenBank/DDBJ databases">
        <authorList>
            <person name="Guima S.E.S."/>
            <person name="Martins L.F."/>
            <person name="Silva A.M."/>
            <person name="Setubal J.C."/>
        </authorList>
    </citation>
    <scope>NUCLEOTIDE SEQUENCE</scope>
    <source>
        <strain evidence="1">ZC4RG45</strain>
    </source>
</reference>
<reference evidence="1" key="1">
    <citation type="submission" date="2018-05" db="EMBL/GenBank/DDBJ databases">
        <authorList>
            <person name="Moura L."/>
            <person name="Setubal J.C."/>
        </authorList>
    </citation>
    <scope>NUCLEOTIDE SEQUENCE</scope>
    <source>
        <strain evidence="1">ZC4RG45</strain>
    </source>
</reference>
<protein>
    <submittedName>
        <fullName evidence="2">Uncharacterized protein</fullName>
    </submittedName>
</protein>
<name>A0A2W4J2X8_9PSEU</name>
<dbReference type="STRING" id="1111738.GCA_000427905_00999"/>
<dbReference type="AlphaFoldDB" id="A0A2W4J2X8"/>
<dbReference type="EMBL" id="QGUI01000643">
    <property type="protein sequence ID" value="PZM93670.1"/>
    <property type="molecule type" value="Genomic_DNA"/>
</dbReference>
<dbReference type="EMBL" id="QGUI02000197">
    <property type="protein sequence ID" value="MFO7193333.1"/>
    <property type="molecule type" value="Genomic_DNA"/>
</dbReference>
<organism evidence="2">
    <name type="scientific">Thermocrispum agreste</name>
    <dbReference type="NCBI Taxonomy" id="37925"/>
    <lineage>
        <taxon>Bacteria</taxon>
        <taxon>Bacillati</taxon>
        <taxon>Actinomycetota</taxon>
        <taxon>Actinomycetes</taxon>
        <taxon>Pseudonocardiales</taxon>
        <taxon>Pseudonocardiaceae</taxon>
        <taxon>Thermocrispum</taxon>
    </lineage>
</organism>
<gene>
    <name evidence="1" type="ORF">DIU77_013910</name>
    <name evidence="2" type="ORF">DIU77_15090</name>
</gene>
<evidence type="ECO:0000313" key="3">
    <source>
        <dbReference type="Proteomes" id="UP000249324"/>
    </source>
</evidence>
<reference evidence="1 3" key="3">
    <citation type="journal article" date="2021" name="BMC Genomics">
        <title>Genome-resolved metagenome and metatranscriptome analyses of thermophilic composting reveal key bacterial players and their metabolic interactions.</title>
        <authorList>
            <person name="Braga L.P.P."/>
            <person name="Pereira R.V."/>
            <person name="Martins L.F."/>
            <person name="Moura L.M.S."/>
            <person name="Sanchez F.B."/>
            <person name="Patane J.S.L."/>
            <person name="da Silva A.M."/>
            <person name="Setubal J.C."/>
        </authorList>
    </citation>
    <scope>NUCLEOTIDE SEQUENCE [LARGE SCALE GENOMIC DNA]</scope>
    <source>
        <strain evidence="1">ZC4RG45</strain>
    </source>
</reference>
<reference evidence="2" key="2">
    <citation type="submission" date="2018-05" db="EMBL/GenBank/DDBJ databases">
        <authorList>
            <person name="Lanie J.A."/>
            <person name="Ng W.-L."/>
            <person name="Kazmierczak K.M."/>
            <person name="Andrzejewski T.M."/>
            <person name="Davidsen T.M."/>
            <person name="Wayne K.J."/>
            <person name="Tettelin H."/>
            <person name="Glass J.I."/>
            <person name="Rusch D."/>
            <person name="Podicherti R."/>
            <person name="Tsui H.-C.T."/>
            <person name="Winkler M.E."/>
        </authorList>
    </citation>
    <scope>NUCLEOTIDE SEQUENCE</scope>
    <source>
        <strain evidence="2">ZC4RG45</strain>
    </source>
</reference>
<accession>A0A2W4J2X8</accession>
<proteinExistence type="predicted"/>
<evidence type="ECO:0000313" key="2">
    <source>
        <dbReference type="EMBL" id="PZM93670.1"/>
    </source>
</evidence>
<dbReference type="Proteomes" id="UP000249324">
    <property type="component" value="Unassembled WGS sequence"/>
</dbReference>
<evidence type="ECO:0000313" key="1">
    <source>
        <dbReference type="EMBL" id="MFO7193333.1"/>
    </source>
</evidence>
<sequence length="91" mass="9951">MLVSSASRDAGQPSTYSREFLQAVAADRRLFERIAQVRPGIIRTLLILLGDLEDLLDLPTGVQKALGERIRRIGETVMARADRASGDADAE</sequence>